<comment type="caution">
    <text evidence="1">The sequence shown here is derived from an EMBL/GenBank/DDBJ whole genome shotgun (WGS) entry which is preliminary data.</text>
</comment>
<name>A0AAV4V1C6_9ARAC</name>
<sequence length="137" mass="15422">MKKESAEESSAKDKFQCKADLPLVLVFSFVYAQQETRRREFPEQPVERTEDRLTLESGVDPLTERGGRGSAFQGCLWGCGCEGRLTVSEWKQEFLTISFGVGYDLRPSRKAVADESGWVGGENRFRVCKEDSKVKCG</sequence>
<reference evidence="1 2" key="1">
    <citation type="submission" date="2021-06" db="EMBL/GenBank/DDBJ databases">
        <title>Caerostris darwini draft genome.</title>
        <authorList>
            <person name="Kono N."/>
            <person name="Arakawa K."/>
        </authorList>
    </citation>
    <scope>NUCLEOTIDE SEQUENCE [LARGE SCALE GENOMIC DNA]</scope>
</reference>
<gene>
    <name evidence="1" type="ORF">CDAR_255271</name>
</gene>
<dbReference type="AlphaFoldDB" id="A0AAV4V1C6"/>
<dbReference type="Proteomes" id="UP001054837">
    <property type="component" value="Unassembled WGS sequence"/>
</dbReference>
<proteinExistence type="predicted"/>
<dbReference type="EMBL" id="BPLQ01012247">
    <property type="protein sequence ID" value="GIY63941.1"/>
    <property type="molecule type" value="Genomic_DNA"/>
</dbReference>
<accession>A0AAV4V1C6</accession>
<organism evidence="1 2">
    <name type="scientific">Caerostris darwini</name>
    <dbReference type="NCBI Taxonomy" id="1538125"/>
    <lineage>
        <taxon>Eukaryota</taxon>
        <taxon>Metazoa</taxon>
        <taxon>Ecdysozoa</taxon>
        <taxon>Arthropoda</taxon>
        <taxon>Chelicerata</taxon>
        <taxon>Arachnida</taxon>
        <taxon>Araneae</taxon>
        <taxon>Araneomorphae</taxon>
        <taxon>Entelegynae</taxon>
        <taxon>Araneoidea</taxon>
        <taxon>Araneidae</taxon>
        <taxon>Caerostris</taxon>
    </lineage>
</organism>
<evidence type="ECO:0000313" key="1">
    <source>
        <dbReference type="EMBL" id="GIY63941.1"/>
    </source>
</evidence>
<protein>
    <submittedName>
        <fullName evidence="1">Uncharacterized protein</fullName>
    </submittedName>
</protein>
<evidence type="ECO:0000313" key="2">
    <source>
        <dbReference type="Proteomes" id="UP001054837"/>
    </source>
</evidence>
<keyword evidence="2" id="KW-1185">Reference proteome</keyword>